<feature type="region of interest" description="Disordered" evidence="1">
    <location>
        <begin position="269"/>
        <end position="296"/>
    </location>
</feature>
<organism evidence="3 4">
    <name type="scientific">Symbiodinium natans</name>
    <dbReference type="NCBI Taxonomy" id="878477"/>
    <lineage>
        <taxon>Eukaryota</taxon>
        <taxon>Sar</taxon>
        <taxon>Alveolata</taxon>
        <taxon>Dinophyceae</taxon>
        <taxon>Suessiales</taxon>
        <taxon>Symbiodiniaceae</taxon>
        <taxon>Symbiodinium</taxon>
    </lineage>
</organism>
<proteinExistence type="predicted"/>
<keyword evidence="2" id="KW-1133">Transmembrane helix</keyword>
<feature type="compositionally biased region" description="Polar residues" evidence="1">
    <location>
        <begin position="280"/>
        <end position="291"/>
    </location>
</feature>
<dbReference type="EMBL" id="CAJNDS010002494">
    <property type="protein sequence ID" value="CAE7497348.1"/>
    <property type="molecule type" value="Genomic_DNA"/>
</dbReference>
<name>A0A812SW16_9DINO</name>
<comment type="caution">
    <text evidence="3">The sequence shown here is derived from an EMBL/GenBank/DDBJ whole genome shotgun (WGS) entry which is preliminary data.</text>
</comment>
<keyword evidence="2" id="KW-0472">Membrane</keyword>
<dbReference type="AlphaFoldDB" id="A0A812SW16"/>
<protein>
    <recommendedName>
        <fullName evidence="5">Mono(ADP-ribosyl)transferase</fullName>
    </recommendedName>
</protein>
<keyword evidence="4" id="KW-1185">Reference proteome</keyword>
<keyword evidence="2" id="KW-0812">Transmembrane</keyword>
<dbReference type="Gene3D" id="3.90.176.10">
    <property type="entry name" value="Toxin ADP-ribosyltransferase, Chain A, domain 1"/>
    <property type="match status" value="1"/>
</dbReference>
<evidence type="ECO:0000313" key="3">
    <source>
        <dbReference type="EMBL" id="CAE7497348.1"/>
    </source>
</evidence>
<gene>
    <name evidence="3" type="ORF">SNAT2548_LOCUS27855</name>
</gene>
<dbReference type="OrthoDB" id="10679267at2759"/>
<dbReference type="Proteomes" id="UP000604046">
    <property type="component" value="Unassembled WGS sequence"/>
</dbReference>
<reference evidence="3" key="1">
    <citation type="submission" date="2021-02" db="EMBL/GenBank/DDBJ databases">
        <authorList>
            <person name="Dougan E. K."/>
            <person name="Rhodes N."/>
            <person name="Thang M."/>
            <person name="Chan C."/>
        </authorList>
    </citation>
    <scope>NUCLEOTIDE SEQUENCE</scope>
</reference>
<dbReference type="SUPFAM" id="SSF56399">
    <property type="entry name" value="ADP-ribosylation"/>
    <property type="match status" value="1"/>
</dbReference>
<sequence length="695" mass="77411">MSDEKLCDIVAARRVLLSCAPSRPSAMPADGTDQLPWSVIVHNAGSTAAESFEQHMRSAYSKAHLHKCILRICREVDGQDYIMKSKFRREMFRRVETVLPDQLVREFDRVLQELLQTLEETLAAAVTTVNGDDVRMPLQQCLQRLRRELNEAVQVEEMENFRKNLAAVGIVFVASFGIATAVGAGAGLGPFAAPLAIGGAAAGGVWLGSQAIWSEDDERARFVDALVEEILPTLDIGRLTRRVKSLLKSHMSSLEKLVHDAPKDPLLESLWTPVDGDAQAPSQPGASSEHGSAQADVPEQAAKKYIPFRSAVWHDPRIDNPENQSYLGLLRETYADLVCSDDFMHAAEEVKKNPLTAFTIITSGAKAKDLVPLVGKLANVTAIHVFCSNPAYHKKQPWFLQNCMEKGKVVDIYTNVGQLVNGLKRVPEMPRVAFINAEEVAASVDEAKRVYLQSDVQDYVEQTSFTEAVAYLLKLRENKHGIRAASDEGVRLAKIFDPSHGKFEELLKVYTQEDIHVYDTLNSALRVKERTQGLLKLAKLAEAFLFAMQKAAVAEPSLAFSGMTYRAMWVSDSEVAQYEASKDDFIFFRAFTSTSRDKQKAADFAERSWCKKGKRGMKLMMRIDCSTLDAGVSCVRPMSIMKFSAFAHEQEVLIPLLSGFQVVSVQRRGEFWLEVRLKLAFLMPDMTAAFIYAFL</sequence>
<evidence type="ECO:0000313" key="4">
    <source>
        <dbReference type="Proteomes" id="UP000604046"/>
    </source>
</evidence>
<evidence type="ECO:0000256" key="2">
    <source>
        <dbReference type="SAM" id="Phobius"/>
    </source>
</evidence>
<accession>A0A812SW16</accession>
<feature type="transmembrane region" description="Helical" evidence="2">
    <location>
        <begin position="165"/>
        <end position="185"/>
    </location>
</feature>
<evidence type="ECO:0000256" key="1">
    <source>
        <dbReference type="SAM" id="MobiDB-lite"/>
    </source>
</evidence>
<evidence type="ECO:0008006" key="5">
    <source>
        <dbReference type="Google" id="ProtNLM"/>
    </source>
</evidence>